<evidence type="ECO:0000256" key="1">
    <source>
        <dbReference type="SAM" id="MobiDB-lite"/>
    </source>
</evidence>
<organism evidence="3 4">
    <name type="scientific">Rhodoplanes tepidamans</name>
    <name type="common">Rhodoplanes cryptolactis</name>
    <dbReference type="NCBI Taxonomy" id="200616"/>
    <lineage>
        <taxon>Bacteria</taxon>
        <taxon>Pseudomonadati</taxon>
        <taxon>Pseudomonadota</taxon>
        <taxon>Alphaproteobacteria</taxon>
        <taxon>Hyphomicrobiales</taxon>
        <taxon>Nitrobacteraceae</taxon>
        <taxon>Rhodoplanes</taxon>
    </lineage>
</organism>
<name>A0ABT5JG22_RHOTP</name>
<proteinExistence type="predicted"/>
<sequence length="92" mass="9240">MAESIVSTLDSDGDGAISESELETFVTENGGTASDAEAMLESLDTDRDGSVSTDELSSQLESLHASMQGPPPPPPSDATSSTSTSSTTATAA</sequence>
<reference evidence="3" key="2">
    <citation type="submission" date="2023-02" db="EMBL/GenBank/DDBJ databases">
        <authorList>
            <person name="Rayyan A."/>
            <person name="Meyer T."/>
            <person name="Kyndt J.A."/>
        </authorList>
    </citation>
    <scope>NUCLEOTIDE SEQUENCE</scope>
    <source>
        <strain evidence="3">DSM 9987</strain>
    </source>
</reference>
<dbReference type="Proteomes" id="UP001165652">
    <property type="component" value="Unassembled WGS sequence"/>
</dbReference>
<dbReference type="CDD" id="cd00051">
    <property type="entry name" value="EFh"/>
    <property type="match status" value="1"/>
</dbReference>
<dbReference type="RefSeq" id="WP_272779092.1">
    <property type="nucleotide sequence ID" value="NZ_JAQQLI010000040.1"/>
</dbReference>
<feature type="compositionally biased region" description="Polar residues" evidence="1">
    <location>
        <begin position="1"/>
        <end position="10"/>
    </location>
</feature>
<evidence type="ECO:0000313" key="4">
    <source>
        <dbReference type="Proteomes" id="UP001165652"/>
    </source>
</evidence>
<protein>
    <submittedName>
        <fullName evidence="3">EF-hand domain-containing protein</fullName>
    </submittedName>
</protein>
<evidence type="ECO:0000313" key="3">
    <source>
        <dbReference type="EMBL" id="MDC7788254.1"/>
    </source>
</evidence>
<dbReference type="InterPro" id="IPR011992">
    <property type="entry name" value="EF-hand-dom_pair"/>
</dbReference>
<dbReference type="PROSITE" id="PS00018">
    <property type="entry name" value="EF_HAND_1"/>
    <property type="match status" value="2"/>
</dbReference>
<dbReference type="EMBL" id="JAQQLI010000040">
    <property type="protein sequence ID" value="MDC7788254.1"/>
    <property type="molecule type" value="Genomic_DNA"/>
</dbReference>
<evidence type="ECO:0000259" key="2">
    <source>
        <dbReference type="PROSITE" id="PS50222"/>
    </source>
</evidence>
<feature type="domain" description="EF-hand" evidence="2">
    <location>
        <begin position="1"/>
        <end position="32"/>
    </location>
</feature>
<dbReference type="PROSITE" id="PS50222">
    <property type="entry name" value="EF_HAND_2"/>
    <property type="match status" value="2"/>
</dbReference>
<dbReference type="SUPFAM" id="SSF47473">
    <property type="entry name" value="EF-hand"/>
    <property type="match status" value="1"/>
</dbReference>
<dbReference type="Gene3D" id="1.10.238.10">
    <property type="entry name" value="EF-hand"/>
    <property type="match status" value="1"/>
</dbReference>
<feature type="region of interest" description="Disordered" evidence="1">
    <location>
        <begin position="1"/>
        <end position="92"/>
    </location>
</feature>
<gene>
    <name evidence="3" type="ORF">PQJ73_21405</name>
</gene>
<comment type="caution">
    <text evidence="3">The sequence shown here is derived from an EMBL/GenBank/DDBJ whole genome shotgun (WGS) entry which is preliminary data.</text>
</comment>
<feature type="compositionally biased region" description="Low complexity" evidence="1">
    <location>
        <begin position="77"/>
        <end position="92"/>
    </location>
</feature>
<dbReference type="InterPro" id="IPR002048">
    <property type="entry name" value="EF_hand_dom"/>
</dbReference>
<dbReference type="Pfam" id="PF13499">
    <property type="entry name" value="EF-hand_7"/>
    <property type="match status" value="1"/>
</dbReference>
<reference evidence="3" key="1">
    <citation type="journal article" date="2023" name="Microbiol Resour">
        <title>Genome Sequences of Rhodoplanes serenus and Two Thermotolerant Strains, Rhodoplanes tepidamans and 'Rhodoplanes cryptolactis,' Further Refine the Genus.</title>
        <authorList>
            <person name="Rayyan A.A."/>
            <person name="Kyndt J.A."/>
        </authorList>
    </citation>
    <scope>NUCLEOTIDE SEQUENCE</scope>
    <source>
        <strain evidence="3">DSM 9987</strain>
    </source>
</reference>
<dbReference type="InterPro" id="IPR018247">
    <property type="entry name" value="EF_Hand_1_Ca_BS"/>
</dbReference>
<feature type="compositionally biased region" description="Polar residues" evidence="1">
    <location>
        <begin position="50"/>
        <end position="61"/>
    </location>
</feature>
<dbReference type="SMART" id="SM00054">
    <property type="entry name" value="EFh"/>
    <property type="match status" value="2"/>
</dbReference>
<keyword evidence="4" id="KW-1185">Reference proteome</keyword>
<feature type="domain" description="EF-hand" evidence="2">
    <location>
        <begin position="34"/>
        <end position="66"/>
    </location>
</feature>
<accession>A0ABT5JG22</accession>